<dbReference type="Gene3D" id="1.10.287.690">
    <property type="entry name" value="Helix hairpin bin"/>
    <property type="match status" value="1"/>
</dbReference>
<evidence type="ECO:0000256" key="2">
    <source>
        <dbReference type="ARBA" id="ARBA00012417"/>
    </source>
</evidence>
<dbReference type="PANTHER" id="PTHR33568:SF3">
    <property type="entry name" value="DNA-DIRECTED DNA POLYMERASE"/>
    <property type="match status" value="1"/>
</dbReference>
<keyword evidence="6" id="KW-0239">DNA-directed DNA polymerase</keyword>
<evidence type="ECO:0000256" key="1">
    <source>
        <dbReference type="ARBA" id="ARBA00005755"/>
    </source>
</evidence>
<evidence type="ECO:0000313" key="10">
    <source>
        <dbReference type="EMBL" id="WAR23454.1"/>
    </source>
</evidence>
<evidence type="ECO:0000256" key="5">
    <source>
        <dbReference type="ARBA" id="ARBA00022705"/>
    </source>
</evidence>
<keyword evidence="3" id="KW-0808">Transferase</keyword>
<feature type="domain" description="DNA-directed DNA polymerase family B mitochondria/virus" evidence="9">
    <location>
        <begin position="21"/>
        <end position="80"/>
    </location>
</feature>
<dbReference type="InterPro" id="IPR004868">
    <property type="entry name" value="DNA-dir_DNA_pol_B_mt/vir"/>
</dbReference>
<dbReference type="Pfam" id="PF03175">
    <property type="entry name" value="DNA_pol_B_2"/>
    <property type="match status" value="1"/>
</dbReference>
<evidence type="ECO:0000256" key="6">
    <source>
        <dbReference type="ARBA" id="ARBA00022932"/>
    </source>
</evidence>
<organism evidence="10 11">
    <name type="scientific">Mya arenaria</name>
    <name type="common">Soft-shell clam</name>
    <dbReference type="NCBI Taxonomy" id="6604"/>
    <lineage>
        <taxon>Eukaryota</taxon>
        <taxon>Metazoa</taxon>
        <taxon>Spiralia</taxon>
        <taxon>Lophotrochozoa</taxon>
        <taxon>Mollusca</taxon>
        <taxon>Bivalvia</taxon>
        <taxon>Autobranchia</taxon>
        <taxon>Heteroconchia</taxon>
        <taxon>Euheterodonta</taxon>
        <taxon>Imparidentia</taxon>
        <taxon>Neoheterodontei</taxon>
        <taxon>Myida</taxon>
        <taxon>Myoidea</taxon>
        <taxon>Myidae</taxon>
        <taxon>Mya</taxon>
    </lineage>
</organism>
<evidence type="ECO:0000313" key="11">
    <source>
        <dbReference type="Proteomes" id="UP001164746"/>
    </source>
</evidence>
<dbReference type="PANTHER" id="PTHR33568">
    <property type="entry name" value="DNA POLYMERASE"/>
    <property type="match status" value="1"/>
</dbReference>
<keyword evidence="4" id="KW-0548">Nucleotidyltransferase</keyword>
<name>A0ABY7FQL8_MYAAR</name>
<reference evidence="10" key="1">
    <citation type="submission" date="2022-11" db="EMBL/GenBank/DDBJ databases">
        <title>Centuries of genome instability and evolution in soft-shell clam transmissible cancer (bioRxiv).</title>
        <authorList>
            <person name="Hart S.F.M."/>
            <person name="Yonemitsu M.A."/>
            <person name="Giersch R.M."/>
            <person name="Beal B.F."/>
            <person name="Arriagada G."/>
            <person name="Davis B.W."/>
            <person name="Ostrander E.A."/>
            <person name="Goff S.P."/>
            <person name="Metzger M.J."/>
        </authorList>
    </citation>
    <scope>NUCLEOTIDE SEQUENCE</scope>
    <source>
        <strain evidence="10">MELC-2E11</strain>
        <tissue evidence="10">Siphon/mantle</tissue>
    </source>
</reference>
<comment type="similarity">
    <text evidence="1">Belongs to the DNA polymerase type-B family.</text>
</comment>
<dbReference type="SUPFAM" id="SSF56672">
    <property type="entry name" value="DNA/RNA polymerases"/>
    <property type="match status" value="1"/>
</dbReference>
<evidence type="ECO:0000259" key="9">
    <source>
        <dbReference type="Pfam" id="PF03175"/>
    </source>
</evidence>
<accession>A0ABY7FQL8</accession>
<proteinExistence type="inferred from homology"/>
<evidence type="ECO:0000256" key="4">
    <source>
        <dbReference type="ARBA" id="ARBA00022695"/>
    </source>
</evidence>
<keyword evidence="11" id="KW-1185">Reference proteome</keyword>
<evidence type="ECO:0000256" key="3">
    <source>
        <dbReference type="ARBA" id="ARBA00022679"/>
    </source>
</evidence>
<dbReference type="Proteomes" id="UP001164746">
    <property type="component" value="Chromosome 13"/>
</dbReference>
<keyword evidence="7" id="KW-0238">DNA-binding</keyword>
<evidence type="ECO:0000256" key="7">
    <source>
        <dbReference type="ARBA" id="ARBA00023125"/>
    </source>
</evidence>
<dbReference type="EC" id="2.7.7.7" evidence="2"/>
<dbReference type="EMBL" id="CP111024">
    <property type="protein sequence ID" value="WAR23454.1"/>
    <property type="molecule type" value="Genomic_DNA"/>
</dbReference>
<dbReference type="InterPro" id="IPR043502">
    <property type="entry name" value="DNA/RNA_pol_sf"/>
</dbReference>
<gene>
    <name evidence="10" type="ORF">MAR_037123</name>
</gene>
<keyword evidence="5" id="KW-0235">DNA replication</keyword>
<comment type="catalytic activity">
    <reaction evidence="8">
        <text>DNA(n) + a 2'-deoxyribonucleoside 5'-triphosphate = DNA(n+1) + diphosphate</text>
        <dbReference type="Rhea" id="RHEA:22508"/>
        <dbReference type="Rhea" id="RHEA-COMP:17339"/>
        <dbReference type="Rhea" id="RHEA-COMP:17340"/>
        <dbReference type="ChEBI" id="CHEBI:33019"/>
        <dbReference type="ChEBI" id="CHEBI:61560"/>
        <dbReference type="ChEBI" id="CHEBI:173112"/>
        <dbReference type="EC" id="2.7.7.7"/>
    </reaction>
</comment>
<evidence type="ECO:0000256" key="8">
    <source>
        <dbReference type="ARBA" id="ARBA00049244"/>
    </source>
</evidence>
<protein>
    <recommendedName>
        <fullName evidence="2">DNA-directed DNA polymerase</fullName>
        <ecNumber evidence="2">2.7.7.7</ecNumber>
    </recommendedName>
</protein>
<sequence length="115" mass="13583">MNIQQYFEKEGILLDYDRIYKNPGLRSLAKLMLNSFWGKFGQRTNLAQTSYVTDTKEFFDFMTSDQQEIKNIRFVNEETVQSGQWKPPLGDFLGDMTDEVSGNKICYWWTKKLCI</sequence>